<comment type="caution">
    <text evidence="2">The sequence shown here is derived from an EMBL/GenBank/DDBJ whole genome shotgun (WGS) entry which is preliminary data.</text>
</comment>
<evidence type="ECO:0000313" key="2">
    <source>
        <dbReference type="EMBL" id="NRN70063.1"/>
    </source>
</evidence>
<protein>
    <recommendedName>
        <fullName evidence="4">PPE family protein</fullName>
    </recommendedName>
</protein>
<dbReference type="Gene3D" id="1.20.1260.20">
    <property type="entry name" value="PPE superfamily"/>
    <property type="match status" value="1"/>
</dbReference>
<feature type="compositionally biased region" description="Pro residues" evidence="1">
    <location>
        <begin position="215"/>
        <end position="243"/>
    </location>
</feature>
<accession>A0ABX2FH38</accession>
<feature type="compositionally biased region" description="Basic and acidic residues" evidence="1">
    <location>
        <begin position="324"/>
        <end position="333"/>
    </location>
</feature>
<name>A0ABX2FH38_9PSEU</name>
<keyword evidence="3" id="KW-1185">Reference proteome</keyword>
<feature type="compositionally biased region" description="Low complexity" evidence="1">
    <location>
        <begin position="297"/>
        <end position="318"/>
    </location>
</feature>
<reference evidence="2 3" key="1">
    <citation type="submission" date="2020-01" db="EMBL/GenBank/DDBJ databases">
        <title>Kibdelosporangium persica a novel Actinomycetes from a hot desert in Iran.</title>
        <authorList>
            <person name="Safaei N."/>
            <person name="Zaburannyi N."/>
            <person name="Mueller R."/>
            <person name="Wink J."/>
        </authorList>
    </citation>
    <scope>NUCLEOTIDE SEQUENCE [LARGE SCALE GENOMIC DNA]</scope>
    <source>
        <strain evidence="2 3">4NS15</strain>
    </source>
</reference>
<feature type="region of interest" description="Disordered" evidence="1">
    <location>
        <begin position="195"/>
        <end position="333"/>
    </location>
</feature>
<feature type="compositionally biased region" description="Pro residues" evidence="1">
    <location>
        <begin position="130"/>
        <end position="145"/>
    </location>
</feature>
<dbReference type="RefSeq" id="WP_173140943.1">
    <property type="nucleotide sequence ID" value="NZ_JAAATY010000034.1"/>
</dbReference>
<evidence type="ECO:0000256" key="1">
    <source>
        <dbReference type="SAM" id="MobiDB-lite"/>
    </source>
</evidence>
<feature type="region of interest" description="Disordered" evidence="1">
    <location>
        <begin position="118"/>
        <end position="180"/>
    </location>
</feature>
<evidence type="ECO:0000313" key="3">
    <source>
        <dbReference type="Proteomes" id="UP000763557"/>
    </source>
</evidence>
<organism evidence="2 3">
    <name type="scientific">Kibdelosporangium persicum</name>
    <dbReference type="NCBI Taxonomy" id="2698649"/>
    <lineage>
        <taxon>Bacteria</taxon>
        <taxon>Bacillati</taxon>
        <taxon>Actinomycetota</taxon>
        <taxon>Actinomycetes</taxon>
        <taxon>Pseudonocardiales</taxon>
        <taxon>Pseudonocardiaceae</taxon>
        <taxon>Kibdelosporangium</taxon>
    </lineage>
</organism>
<dbReference type="InterPro" id="IPR038332">
    <property type="entry name" value="PPE_sf"/>
</dbReference>
<dbReference type="EMBL" id="JAAATY010000034">
    <property type="protein sequence ID" value="NRN70063.1"/>
    <property type="molecule type" value="Genomic_DNA"/>
</dbReference>
<sequence>MTIQPMPWPEPEPQPKPGEDALYDDVDWMTFSHEQLYDMAHQGIDVAGANAVAAKWSVLGIALQEIGDELAQALAMSLDAWQGAAADQARGSLAALSSWATDAGITAKDVSGLVAQEASNAENARRHMPEPVPTFRPTIPPPPPSTTSTSPMSAAFESAPDIVRDPHGPTHQQHAAHQEAARVMQQFQTASQEVYGTVPQFSPPVTRGVYRAPEEPPVPPPPQPPQPQPPNPPPQPPAPPVTPPAGRVPAGGGGPSAPITPVSPVSPGEQPPARPLTPPPGGVGASPPPPAEEGRPAPRVAPAAASAAGGGMSMTPMGGMAGGGKEEDQERKAPKYLEGDADLFSIADRLAPPVIGEDTSGA</sequence>
<proteinExistence type="predicted"/>
<dbReference type="Proteomes" id="UP000763557">
    <property type="component" value="Unassembled WGS sequence"/>
</dbReference>
<evidence type="ECO:0008006" key="4">
    <source>
        <dbReference type="Google" id="ProtNLM"/>
    </source>
</evidence>
<feature type="compositionally biased region" description="Pro residues" evidence="1">
    <location>
        <begin position="269"/>
        <end position="291"/>
    </location>
</feature>
<gene>
    <name evidence="2" type="ORF">GC106_73270</name>
</gene>
<dbReference type="SUPFAM" id="SSF140459">
    <property type="entry name" value="PE/PPE dimer-like"/>
    <property type="match status" value="1"/>
</dbReference>